<keyword evidence="1" id="KW-0472">Membrane</keyword>
<sequence>MCTSELIKHHHYHQLSYLHHPFLPSLLYIYICIAGSLVLQRRSKKQKTNNLRELKV</sequence>
<comment type="caution">
    <text evidence="2">The sequence shown here is derived from an EMBL/GenBank/DDBJ whole genome shotgun (WGS) entry which is preliminary data.</text>
</comment>
<reference evidence="3" key="1">
    <citation type="journal article" date="2020" name="Nat. Commun.">
        <title>Genome sequence of the cluster root forming white lupin.</title>
        <authorList>
            <person name="Hufnagel B."/>
            <person name="Marques A."/>
            <person name="Soriano A."/>
            <person name="Marques L."/>
            <person name="Divol F."/>
            <person name="Doumas P."/>
            <person name="Sallet E."/>
            <person name="Mancinotti D."/>
            <person name="Carrere S."/>
            <person name="Marande W."/>
            <person name="Arribat S."/>
            <person name="Keller J."/>
            <person name="Huneau C."/>
            <person name="Blein T."/>
            <person name="Aime D."/>
            <person name="Laguerre M."/>
            <person name="Taylor J."/>
            <person name="Schubert V."/>
            <person name="Nelson M."/>
            <person name="Geu-Flores F."/>
            <person name="Crespi M."/>
            <person name="Gallardo-Guerrero K."/>
            <person name="Delaux P.-M."/>
            <person name="Salse J."/>
            <person name="Berges H."/>
            <person name="Guyot R."/>
            <person name="Gouzy J."/>
            <person name="Peret B."/>
        </authorList>
    </citation>
    <scope>NUCLEOTIDE SEQUENCE [LARGE SCALE GENOMIC DNA]</scope>
    <source>
        <strain evidence="3">cv. Amiga</strain>
    </source>
</reference>
<feature type="transmembrane region" description="Helical" evidence="1">
    <location>
        <begin position="22"/>
        <end position="39"/>
    </location>
</feature>
<evidence type="ECO:0000313" key="3">
    <source>
        <dbReference type="Proteomes" id="UP000447434"/>
    </source>
</evidence>
<evidence type="ECO:0000256" key="1">
    <source>
        <dbReference type="SAM" id="Phobius"/>
    </source>
</evidence>
<gene>
    <name evidence="2" type="ORF">Lalb_Chr08g0234061</name>
</gene>
<keyword evidence="3" id="KW-1185">Reference proteome</keyword>
<dbReference type="AlphaFoldDB" id="A0A6A4Q2G9"/>
<accession>A0A6A4Q2G9</accession>
<dbReference type="EMBL" id="WOCE01000008">
    <property type="protein sequence ID" value="KAE9608305.1"/>
    <property type="molecule type" value="Genomic_DNA"/>
</dbReference>
<organism evidence="2 3">
    <name type="scientific">Lupinus albus</name>
    <name type="common">White lupine</name>
    <name type="synonym">Lupinus termis</name>
    <dbReference type="NCBI Taxonomy" id="3870"/>
    <lineage>
        <taxon>Eukaryota</taxon>
        <taxon>Viridiplantae</taxon>
        <taxon>Streptophyta</taxon>
        <taxon>Embryophyta</taxon>
        <taxon>Tracheophyta</taxon>
        <taxon>Spermatophyta</taxon>
        <taxon>Magnoliopsida</taxon>
        <taxon>eudicotyledons</taxon>
        <taxon>Gunneridae</taxon>
        <taxon>Pentapetalae</taxon>
        <taxon>rosids</taxon>
        <taxon>fabids</taxon>
        <taxon>Fabales</taxon>
        <taxon>Fabaceae</taxon>
        <taxon>Papilionoideae</taxon>
        <taxon>50 kb inversion clade</taxon>
        <taxon>genistoids sensu lato</taxon>
        <taxon>core genistoids</taxon>
        <taxon>Genisteae</taxon>
        <taxon>Lupinus</taxon>
    </lineage>
</organism>
<keyword evidence="1" id="KW-1133">Transmembrane helix</keyword>
<keyword evidence="1" id="KW-0812">Transmembrane</keyword>
<proteinExistence type="predicted"/>
<name>A0A6A4Q2G9_LUPAL</name>
<protein>
    <submittedName>
        <fullName evidence="2">Uncharacterized protein</fullName>
    </submittedName>
</protein>
<evidence type="ECO:0000313" key="2">
    <source>
        <dbReference type="EMBL" id="KAE9608305.1"/>
    </source>
</evidence>
<dbReference type="Proteomes" id="UP000447434">
    <property type="component" value="Chromosome 8"/>
</dbReference>